<organism evidence="13 14">
    <name type="scientific">Litorivicinus lipolyticus</name>
    <dbReference type="NCBI Taxonomy" id="418701"/>
    <lineage>
        <taxon>Bacteria</taxon>
        <taxon>Pseudomonadati</taxon>
        <taxon>Pseudomonadota</taxon>
        <taxon>Gammaproteobacteria</taxon>
        <taxon>Oceanospirillales</taxon>
        <taxon>Litorivicinaceae</taxon>
        <taxon>Litorivicinus</taxon>
    </lineage>
</organism>
<evidence type="ECO:0000256" key="11">
    <source>
        <dbReference type="RuleBase" id="RU003682"/>
    </source>
</evidence>
<evidence type="ECO:0000256" key="6">
    <source>
        <dbReference type="ARBA" id="ARBA00022666"/>
    </source>
</evidence>
<dbReference type="SUPFAM" id="SSF51197">
    <property type="entry name" value="Clavaminate synthase-like"/>
    <property type="match status" value="1"/>
</dbReference>
<keyword evidence="6" id="KW-0266">Ethylene biosynthesis</keyword>
<comment type="similarity">
    <text evidence="11">Belongs to the iron/ascorbate-dependent oxidoreductase family.</text>
</comment>
<comment type="cofactor">
    <cofactor evidence="1">
        <name>Fe(2+)</name>
        <dbReference type="ChEBI" id="CHEBI:29033"/>
    </cofactor>
</comment>
<dbReference type="InterPro" id="IPR044861">
    <property type="entry name" value="IPNS-like_FE2OG_OXY"/>
</dbReference>
<sequence>MKIGLVDCQAADAAAQFSRSLTDTGFAVLVNHGVDASCIDAVYQSWAKFFAQPDAVKREFVQDGQRGFFPYRSENAKGQAQKDLKEFFQVYPDARVPDEQLQITQDTYDALAGLGQRLLGWLQQQAPTSVSEQFSVPLTAMAAQSPKTMFRILHYPPVDAQQARAGAIRAAAHEDINLITLLLAGSAPGLQAMDRDGQWHDVSCDAGMIAVNAGDMLQMASGGYYPSTTHRVVNPQGAEAGVARYSMPMFIHPHADAVLKPGTTADQYLNERLREIGLAG</sequence>
<keyword evidence="11" id="KW-0408">Iron</keyword>
<name>A0A5Q2QGL7_9GAMM</name>
<evidence type="ECO:0000256" key="2">
    <source>
        <dbReference type="ARBA" id="ARBA00004767"/>
    </source>
</evidence>
<evidence type="ECO:0000259" key="12">
    <source>
        <dbReference type="PROSITE" id="PS51471"/>
    </source>
</evidence>
<evidence type="ECO:0000256" key="3">
    <source>
        <dbReference type="ARBA" id="ARBA00012293"/>
    </source>
</evidence>
<comment type="pathway">
    <text evidence="2">Alkene biosynthesis; ethylene biosynthesis via 2-oxoglutarate.</text>
</comment>
<keyword evidence="14" id="KW-1185">Reference proteome</keyword>
<dbReference type="Proteomes" id="UP000388235">
    <property type="component" value="Chromosome"/>
</dbReference>
<keyword evidence="11" id="KW-0560">Oxidoreductase</keyword>
<evidence type="ECO:0000256" key="9">
    <source>
        <dbReference type="ARBA" id="ARBA00047725"/>
    </source>
</evidence>
<dbReference type="RefSeq" id="WP_153713659.1">
    <property type="nucleotide sequence ID" value="NZ_CP045871.1"/>
</dbReference>
<evidence type="ECO:0000256" key="8">
    <source>
        <dbReference type="ARBA" id="ARBA00031282"/>
    </source>
</evidence>
<dbReference type="PROSITE" id="PS51471">
    <property type="entry name" value="FE2OG_OXY"/>
    <property type="match status" value="1"/>
</dbReference>
<dbReference type="Pfam" id="PF14226">
    <property type="entry name" value="DIOX_N"/>
    <property type="match status" value="1"/>
</dbReference>
<dbReference type="KEGG" id="llp:GH975_06025"/>
<evidence type="ECO:0000256" key="7">
    <source>
        <dbReference type="ARBA" id="ARBA00031011"/>
    </source>
</evidence>
<dbReference type="InterPro" id="IPR005123">
    <property type="entry name" value="Oxoglu/Fe-dep_dioxygenase_dom"/>
</dbReference>
<dbReference type="EC" id="1.13.12.19" evidence="4"/>
<keyword evidence="11" id="KW-0479">Metal-binding</keyword>
<evidence type="ECO:0000256" key="4">
    <source>
        <dbReference type="ARBA" id="ARBA00012531"/>
    </source>
</evidence>
<dbReference type="AlphaFoldDB" id="A0A5Q2QGL7"/>
<comment type="catalytic activity">
    <reaction evidence="10">
        <text>L-arginine + 2-oxoglutarate + O2 = guanidine + L-glutamate 5-semialdehyde + succinate + CO2</text>
        <dbReference type="Rhea" id="RHEA:31535"/>
        <dbReference type="ChEBI" id="CHEBI:15379"/>
        <dbReference type="ChEBI" id="CHEBI:16526"/>
        <dbReference type="ChEBI" id="CHEBI:16810"/>
        <dbReference type="ChEBI" id="CHEBI:30031"/>
        <dbReference type="ChEBI" id="CHEBI:30087"/>
        <dbReference type="ChEBI" id="CHEBI:32682"/>
        <dbReference type="ChEBI" id="CHEBI:58066"/>
        <dbReference type="EC" id="1.14.20.7"/>
    </reaction>
</comment>
<proteinExistence type="inferred from homology"/>
<dbReference type="OrthoDB" id="21825at2"/>
<accession>A0A5Q2QGL7</accession>
<dbReference type="EMBL" id="CP045871">
    <property type="protein sequence ID" value="QGG80155.1"/>
    <property type="molecule type" value="Genomic_DNA"/>
</dbReference>
<dbReference type="PANTHER" id="PTHR47990">
    <property type="entry name" value="2-OXOGLUTARATE (2OG) AND FE(II)-DEPENDENT OXYGENASE SUPERFAMILY PROTEIN-RELATED"/>
    <property type="match status" value="1"/>
</dbReference>
<dbReference type="Gene3D" id="2.60.120.330">
    <property type="entry name" value="B-lactam Antibiotic, Isopenicillin N Synthase, Chain"/>
    <property type="match status" value="1"/>
</dbReference>
<dbReference type="Pfam" id="PF03171">
    <property type="entry name" value="2OG-FeII_Oxy"/>
    <property type="match status" value="1"/>
</dbReference>
<evidence type="ECO:0000256" key="10">
    <source>
        <dbReference type="ARBA" id="ARBA00049359"/>
    </source>
</evidence>
<evidence type="ECO:0000313" key="14">
    <source>
        <dbReference type="Proteomes" id="UP000388235"/>
    </source>
</evidence>
<dbReference type="InterPro" id="IPR026992">
    <property type="entry name" value="DIOX_N"/>
</dbReference>
<evidence type="ECO:0000256" key="1">
    <source>
        <dbReference type="ARBA" id="ARBA00001954"/>
    </source>
</evidence>
<evidence type="ECO:0000313" key="13">
    <source>
        <dbReference type="EMBL" id="QGG80155.1"/>
    </source>
</evidence>
<dbReference type="EC" id="1.14.20.7" evidence="3"/>
<dbReference type="InterPro" id="IPR027443">
    <property type="entry name" value="IPNS-like_sf"/>
</dbReference>
<gene>
    <name evidence="13" type="ORF">GH975_06025</name>
</gene>
<dbReference type="GO" id="GO:0009693">
    <property type="term" value="P:ethylene biosynthetic process"/>
    <property type="evidence" value="ECO:0007669"/>
    <property type="project" value="UniProtKB-KW"/>
</dbReference>
<dbReference type="GO" id="GO:0046872">
    <property type="term" value="F:metal ion binding"/>
    <property type="evidence" value="ECO:0007669"/>
    <property type="project" value="UniProtKB-KW"/>
</dbReference>
<feature type="domain" description="Fe2OG dioxygenase" evidence="12">
    <location>
        <begin position="145"/>
        <end position="253"/>
    </location>
</feature>
<dbReference type="InterPro" id="IPR050231">
    <property type="entry name" value="Iron_ascorbate_oxido_reductase"/>
</dbReference>
<reference evidence="13 14" key="1">
    <citation type="submission" date="2019-11" db="EMBL/GenBank/DDBJ databases">
        <authorList>
            <person name="Khan S.A."/>
            <person name="Jeon C.O."/>
            <person name="Chun B.H."/>
        </authorList>
    </citation>
    <scope>NUCLEOTIDE SEQUENCE [LARGE SCALE GENOMIC DNA]</scope>
    <source>
        <strain evidence="13 14">IMCC 1097</strain>
    </source>
</reference>
<protein>
    <recommendedName>
        <fullName evidence="5">2-oxoglutarate-dependent ethylene/succinate-forming enzyme</fullName>
        <ecNumber evidence="4">1.13.12.19</ecNumber>
        <ecNumber evidence="3">1.14.20.7</ecNumber>
    </recommendedName>
    <alternativeName>
        <fullName evidence="7">2-oxoglutarate dioxygenase (ethylene-forming)</fullName>
    </alternativeName>
    <alternativeName>
        <fullName evidence="8">2-oxoglutarate/L-arginine monooxygenase/decarboxylase (succinate-forming)</fullName>
    </alternativeName>
</protein>
<evidence type="ECO:0000256" key="5">
    <source>
        <dbReference type="ARBA" id="ARBA00019045"/>
    </source>
</evidence>
<dbReference type="GO" id="GO:0102276">
    <property type="term" value="F:2-oxoglutarate oxygenase/decarboxylase (ethylene-forming) activity"/>
    <property type="evidence" value="ECO:0007669"/>
    <property type="project" value="UniProtKB-EC"/>
</dbReference>
<comment type="catalytic activity">
    <reaction evidence="9">
        <text>2-oxoglutarate + O2 + 2 H(+) = ethene + 3 CO2 + H2O</text>
        <dbReference type="Rhea" id="RHEA:31523"/>
        <dbReference type="ChEBI" id="CHEBI:15377"/>
        <dbReference type="ChEBI" id="CHEBI:15378"/>
        <dbReference type="ChEBI" id="CHEBI:15379"/>
        <dbReference type="ChEBI" id="CHEBI:16526"/>
        <dbReference type="ChEBI" id="CHEBI:16810"/>
        <dbReference type="ChEBI" id="CHEBI:18153"/>
        <dbReference type="EC" id="1.13.12.19"/>
    </reaction>
</comment>